<comment type="caution">
    <text evidence="2">The sequence shown here is derived from an EMBL/GenBank/DDBJ whole genome shotgun (WGS) entry which is preliminary data.</text>
</comment>
<dbReference type="InterPro" id="IPR028345">
    <property type="entry name" value="Antibiotic_NAT-like"/>
</dbReference>
<comment type="similarity">
    <text evidence="1">Belongs to the UPF0340 family.</text>
</comment>
<dbReference type="PIRSF" id="PIRSF007510">
    <property type="entry name" value="UCP007510"/>
    <property type="match status" value="1"/>
</dbReference>
<dbReference type="InterPro" id="IPR006340">
    <property type="entry name" value="DUF436"/>
</dbReference>
<sequence>MDSLDLSERIRLEIETGVKELLGKANLEQGDIFVLGCSTSEIQGYRMGSSSSESLGVLVIRTLLDVLQPRDIELAVQGSEHINRAILVERELAKKRNLEIVSVVPSISAGGPAQVAAFQLFKNPVEVEHVVGDAGMDIGDTFIGMHVRFVQISVRTSIKNIGRAHVSFIRSKPKYIGGERAIYHKRTQDLPSGIIPMKQ</sequence>
<evidence type="ECO:0000313" key="2">
    <source>
        <dbReference type="EMBL" id="GKT05220.1"/>
    </source>
</evidence>
<proteinExistence type="inferred from homology"/>
<dbReference type="Gene3D" id="3.40.50.10360">
    <property type="entry name" value="Hypothetical protein TT1679"/>
    <property type="match status" value="1"/>
</dbReference>
<accession>A0ABQ5JML0</accession>
<dbReference type="HAMAP" id="MF_00800">
    <property type="entry name" value="UPF0340"/>
    <property type="match status" value="1"/>
</dbReference>
<dbReference type="Proteomes" id="UP001628078">
    <property type="component" value="Unassembled WGS sequence"/>
</dbReference>
<dbReference type="NCBIfam" id="TIGR01440">
    <property type="entry name" value="TIGR01440 family protein"/>
    <property type="match status" value="1"/>
</dbReference>
<reference evidence="2 3" key="1">
    <citation type="submission" date="2022-03" db="EMBL/GenBank/DDBJ databases">
        <title>Draft genome sequence of Furfurilactobacillus curtus JCM 31185.</title>
        <authorList>
            <person name="Suzuki S."/>
            <person name="Endo A."/>
            <person name="Kajikawa A."/>
        </authorList>
    </citation>
    <scope>NUCLEOTIDE SEQUENCE [LARGE SCALE GENOMIC DNA]</scope>
    <source>
        <strain evidence="2 3">JCM 31185</strain>
    </source>
</reference>
<name>A0ABQ5JML0_9LACO</name>
<dbReference type="SUPFAM" id="SSF110710">
    <property type="entry name" value="TTHA0583/YokD-like"/>
    <property type="match status" value="1"/>
</dbReference>
<evidence type="ECO:0000313" key="3">
    <source>
        <dbReference type="Proteomes" id="UP001628078"/>
    </source>
</evidence>
<dbReference type="RefSeq" id="WP_407882472.1">
    <property type="nucleotide sequence ID" value="NZ_BQXO01000001.1"/>
</dbReference>
<gene>
    <name evidence="2" type="primary">ywlG</name>
    <name evidence="2" type="ORF">JCM31185_05090</name>
</gene>
<evidence type="ECO:0000256" key="1">
    <source>
        <dbReference type="HAMAP-Rule" id="MF_00800"/>
    </source>
</evidence>
<dbReference type="Pfam" id="PF04260">
    <property type="entry name" value="DUF436"/>
    <property type="match status" value="1"/>
</dbReference>
<protein>
    <recommendedName>
        <fullName evidence="1">UPF0340 protein JCM31185_05090</fullName>
    </recommendedName>
</protein>
<keyword evidence="3" id="KW-1185">Reference proteome</keyword>
<organism evidence="2 3">
    <name type="scientific">Furfurilactobacillus curtus</name>
    <dbReference type="NCBI Taxonomy" id="1746200"/>
    <lineage>
        <taxon>Bacteria</taxon>
        <taxon>Bacillati</taxon>
        <taxon>Bacillota</taxon>
        <taxon>Bacilli</taxon>
        <taxon>Lactobacillales</taxon>
        <taxon>Lactobacillaceae</taxon>
        <taxon>Furfurilactobacillus</taxon>
    </lineage>
</organism>
<dbReference type="EMBL" id="BQXO01000001">
    <property type="protein sequence ID" value="GKT05220.1"/>
    <property type="molecule type" value="Genomic_DNA"/>
</dbReference>